<organism evidence="5 6">
    <name type="scientific">Trichomonascus ciferrii</name>
    <dbReference type="NCBI Taxonomy" id="44093"/>
    <lineage>
        <taxon>Eukaryota</taxon>
        <taxon>Fungi</taxon>
        <taxon>Dikarya</taxon>
        <taxon>Ascomycota</taxon>
        <taxon>Saccharomycotina</taxon>
        <taxon>Dipodascomycetes</taxon>
        <taxon>Dipodascales</taxon>
        <taxon>Trichomonascaceae</taxon>
        <taxon>Trichomonascus</taxon>
        <taxon>Trichomonascus ciferrii complex</taxon>
    </lineage>
</organism>
<evidence type="ECO:0008006" key="7">
    <source>
        <dbReference type="Google" id="ProtNLM"/>
    </source>
</evidence>
<evidence type="ECO:0000313" key="6">
    <source>
        <dbReference type="Proteomes" id="UP000761534"/>
    </source>
</evidence>
<dbReference type="PROSITE" id="PS51257">
    <property type="entry name" value="PROKAR_LIPOPROTEIN"/>
    <property type="match status" value="1"/>
</dbReference>
<dbReference type="PANTHER" id="PTHR42877">
    <property type="entry name" value="L-ORNITHINE N(5)-MONOOXYGENASE-RELATED"/>
    <property type="match status" value="1"/>
</dbReference>
<dbReference type="InterPro" id="IPR020946">
    <property type="entry name" value="Flavin_mOase-like"/>
</dbReference>
<keyword evidence="3" id="KW-0274">FAD</keyword>
<dbReference type="PANTHER" id="PTHR42877:SF5">
    <property type="entry name" value="L-ORNITHINE N(5)-MONOOXYGENASE-RELATED"/>
    <property type="match status" value="1"/>
</dbReference>
<dbReference type="Pfam" id="PF00743">
    <property type="entry name" value="FMO-like"/>
    <property type="match status" value="1"/>
</dbReference>
<evidence type="ECO:0000256" key="2">
    <source>
        <dbReference type="ARBA" id="ARBA00022630"/>
    </source>
</evidence>
<dbReference type="VEuPathDB" id="FungiDB:TRICI_003465"/>
<dbReference type="InterPro" id="IPR036188">
    <property type="entry name" value="FAD/NAD-bd_sf"/>
</dbReference>
<keyword evidence="4" id="KW-0560">Oxidoreductase</keyword>
<comment type="similarity">
    <text evidence="1">Belongs to the FAD-binding monooxygenase family.</text>
</comment>
<name>A0A642V3R3_9ASCO</name>
<dbReference type="SUPFAM" id="SSF51905">
    <property type="entry name" value="FAD/NAD(P)-binding domain"/>
    <property type="match status" value="1"/>
</dbReference>
<evidence type="ECO:0000313" key="5">
    <source>
        <dbReference type="EMBL" id="KAA8912556.1"/>
    </source>
</evidence>
<dbReference type="Proteomes" id="UP000761534">
    <property type="component" value="Unassembled WGS sequence"/>
</dbReference>
<comment type="caution">
    <text evidence="5">The sequence shown here is derived from an EMBL/GenBank/DDBJ whole genome shotgun (WGS) entry which is preliminary data.</text>
</comment>
<dbReference type="Gene3D" id="3.50.50.60">
    <property type="entry name" value="FAD/NAD(P)-binding domain"/>
    <property type="match status" value="3"/>
</dbReference>
<evidence type="ECO:0000256" key="4">
    <source>
        <dbReference type="ARBA" id="ARBA00023002"/>
    </source>
</evidence>
<accession>A0A642V3R3</accession>
<dbReference type="GO" id="GO:0050660">
    <property type="term" value="F:flavin adenine dinucleotide binding"/>
    <property type="evidence" value="ECO:0007669"/>
    <property type="project" value="InterPro"/>
</dbReference>
<reference evidence="5" key="1">
    <citation type="journal article" date="2019" name="G3 (Bethesda)">
        <title>Genome Assemblies of Two Rare Opportunistic Yeast Pathogens: Diutina rugosa (syn. Candida rugosa) and Trichomonascus ciferrii (syn. Candida ciferrii).</title>
        <authorList>
            <person name="Mixao V."/>
            <person name="Saus E."/>
            <person name="Hansen A.P."/>
            <person name="Lass-Florl C."/>
            <person name="Gabaldon T."/>
        </authorList>
    </citation>
    <scope>NUCLEOTIDE SEQUENCE</scope>
    <source>
        <strain evidence="5">CBS 4856</strain>
    </source>
</reference>
<dbReference type="EMBL" id="SWFS01000253">
    <property type="protein sequence ID" value="KAA8912556.1"/>
    <property type="molecule type" value="Genomic_DNA"/>
</dbReference>
<evidence type="ECO:0000256" key="1">
    <source>
        <dbReference type="ARBA" id="ARBA00010139"/>
    </source>
</evidence>
<dbReference type="InterPro" id="IPR051209">
    <property type="entry name" value="FAD-bind_Monooxygenase_sf"/>
</dbReference>
<evidence type="ECO:0000256" key="3">
    <source>
        <dbReference type="ARBA" id="ARBA00022827"/>
    </source>
</evidence>
<proteinExistence type="inferred from homology"/>
<keyword evidence="6" id="KW-1185">Reference proteome</keyword>
<dbReference type="OrthoDB" id="74360at2759"/>
<dbReference type="AlphaFoldDB" id="A0A642V3R3"/>
<sequence>MPKTYNSKVMVVGAGFSGIACAITMRDHFKSDDFVIYDRNEEIGGTWWANTYPGCASDVPAPFYSLSTDLNPNWSDLTPPQPEMEAYLQKIVEKRGLRKYIRCRSEVTFLDWDQENYVWRAQVKDLDTGEEFEHVANIVIVGQGLLVFPNPVNFPGLKDKFKGEWFHTAKWNHNVSLKDKRVVVIGNGCTATQVVPAIANEAKSVTQIVRSKHYIIPRPKESAFAAFKKFFNRARLLMRIYRTIMFFVMELKAPLFNGENPLAKLSRFYFTRSSRNYMKAKAPEKYHDILLPEYKIGCKRMILDCGYLESLHRDDVHLVNDQIDHISKRAVHTKDGNSYPADVIIAATGYDITKGAMNLPIRGQDKSETIIDRWHREGVSAYETLLLDKCPNLFLSAGPNSATGHSSVILAIENGQQFIKKVAAPVIKGDAKSVVVKTEAFDNWRKTLSKALEKSVFSTPYGGCSSWYGEGPGGNFLTYPWTQITYWYRTKFPKWNDLTYVYSDKKSS</sequence>
<dbReference type="GO" id="GO:0050661">
    <property type="term" value="F:NADP binding"/>
    <property type="evidence" value="ECO:0007669"/>
    <property type="project" value="InterPro"/>
</dbReference>
<protein>
    <recommendedName>
        <fullName evidence="7">FAD/NAD(P)-binding domain-containing protein</fullName>
    </recommendedName>
</protein>
<dbReference type="GO" id="GO:0004499">
    <property type="term" value="F:N,N-dimethylaniline monooxygenase activity"/>
    <property type="evidence" value="ECO:0007669"/>
    <property type="project" value="InterPro"/>
</dbReference>
<keyword evidence="2" id="KW-0285">Flavoprotein</keyword>
<gene>
    <name evidence="5" type="ORF">TRICI_003465</name>
</gene>